<dbReference type="Proteomes" id="UP001652700">
    <property type="component" value="Unplaced"/>
</dbReference>
<dbReference type="EnsemblMetazoa" id="XM_050645766.1">
    <property type="protein sequence ID" value="XP_050501723.1"/>
    <property type="gene ID" value="LOC126881480"/>
</dbReference>
<feature type="compositionally biased region" description="Polar residues" evidence="1">
    <location>
        <begin position="7"/>
        <end position="19"/>
    </location>
</feature>
<proteinExistence type="predicted"/>
<evidence type="ECO:0000313" key="2">
    <source>
        <dbReference type="EnsemblMetazoa" id="XP_050501723.1"/>
    </source>
</evidence>
<feature type="compositionally biased region" description="Basic residues" evidence="1">
    <location>
        <begin position="127"/>
        <end position="136"/>
    </location>
</feature>
<evidence type="ECO:0000256" key="1">
    <source>
        <dbReference type="SAM" id="MobiDB-lite"/>
    </source>
</evidence>
<accession>A0ABM5JUV6</accession>
<feature type="compositionally biased region" description="Polar residues" evidence="1">
    <location>
        <begin position="28"/>
        <end position="46"/>
    </location>
</feature>
<reference evidence="2" key="1">
    <citation type="submission" date="2025-05" db="UniProtKB">
        <authorList>
            <consortium name="EnsemblMetazoa"/>
        </authorList>
    </citation>
    <scope>IDENTIFICATION</scope>
</reference>
<sequence length="245" mass="27640">MKILVKKNNNNSTCKQGQSPFLAPIPPSTIQTTDNPTVQKSTNVDGNTDEADLVRITKARDRDNSRDVTDNTVGISLQPNTHVSLGIATDIMRVEEEVVTDEVFDKTNDGVTETKHNQSQKYEWKKVISKKKKHPSRKDTRPSPKLGRSNDCTLKAAISCPLEWIFISGLDPKTEAKDVREYLEQLKITNGIQCYKLRTKKDNHCSSFKVGVPSNHKVTFMDDELWPNGALINHFINLQRPTLPK</sequence>
<name>A0ABM5JUV6_DIAVI</name>
<dbReference type="RefSeq" id="XP_050501723.1">
    <property type="nucleotide sequence ID" value="XM_050645766.1"/>
</dbReference>
<feature type="compositionally biased region" description="Basic and acidic residues" evidence="1">
    <location>
        <begin position="109"/>
        <end position="126"/>
    </location>
</feature>
<protein>
    <submittedName>
        <fullName evidence="2">Uncharacterized protein</fullName>
    </submittedName>
</protein>
<dbReference type="GeneID" id="126881480"/>
<keyword evidence="3" id="KW-1185">Reference proteome</keyword>
<organism evidence="2 3">
    <name type="scientific">Diabrotica virgifera virgifera</name>
    <name type="common">western corn rootworm</name>
    <dbReference type="NCBI Taxonomy" id="50390"/>
    <lineage>
        <taxon>Eukaryota</taxon>
        <taxon>Metazoa</taxon>
        <taxon>Ecdysozoa</taxon>
        <taxon>Arthropoda</taxon>
        <taxon>Hexapoda</taxon>
        <taxon>Insecta</taxon>
        <taxon>Pterygota</taxon>
        <taxon>Neoptera</taxon>
        <taxon>Endopterygota</taxon>
        <taxon>Coleoptera</taxon>
        <taxon>Polyphaga</taxon>
        <taxon>Cucujiformia</taxon>
        <taxon>Chrysomeloidea</taxon>
        <taxon>Chrysomelidae</taxon>
        <taxon>Galerucinae</taxon>
        <taxon>Diabroticina</taxon>
        <taxon>Diabroticites</taxon>
        <taxon>Diabrotica</taxon>
    </lineage>
</organism>
<feature type="region of interest" description="Disordered" evidence="1">
    <location>
        <begin position="109"/>
        <end position="148"/>
    </location>
</feature>
<feature type="region of interest" description="Disordered" evidence="1">
    <location>
        <begin position="1"/>
        <end position="46"/>
    </location>
</feature>
<evidence type="ECO:0000313" key="3">
    <source>
        <dbReference type="Proteomes" id="UP001652700"/>
    </source>
</evidence>